<dbReference type="GO" id="GO:0106359">
    <property type="term" value="F:2-hydroxyacyl-CoA lyase activity"/>
    <property type="evidence" value="ECO:0007669"/>
    <property type="project" value="UniProtKB-EC"/>
</dbReference>
<dbReference type="Pfam" id="PF13193">
    <property type="entry name" value="AMP-binding_C"/>
    <property type="match status" value="1"/>
</dbReference>
<gene>
    <name evidence="18" type="ORF">HKI87_10g64000</name>
</gene>
<evidence type="ECO:0000259" key="13">
    <source>
        <dbReference type="Pfam" id="PF00205"/>
    </source>
</evidence>
<dbReference type="PANTHER" id="PTHR43710:SF2">
    <property type="entry name" value="2-HYDROXYACYL-COA LYASE 1"/>
    <property type="match status" value="1"/>
</dbReference>
<evidence type="ECO:0000256" key="6">
    <source>
        <dbReference type="ARBA" id="ARBA00022842"/>
    </source>
</evidence>
<comment type="similarity">
    <text evidence="2">Belongs to the ATP-dependent AMP-binding enzyme family.</text>
</comment>
<evidence type="ECO:0000256" key="3">
    <source>
        <dbReference type="ARBA" id="ARBA00007812"/>
    </source>
</evidence>
<dbReference type="GO" id="GO:0005777">
    <property type="term" value="C:peroxisome"/>
    <property type="evidence" value="ECO:0007669"/>
    <property type="project" value="TreeGrafter"/>
</dbReference>
<evidence type="ECO:0000313" key="19">
    <source>
        <dbReference type="Proteomes" id="UP001472866"/>
    </source>
</evidence>
<evidence type="ECO:0000256" key="10">
    <source>
        <dbReference type="ARBA" id="ARBA00044454"/>
    </source>
</evidence>
<dbReference type="Pfam" id="PF00205">
    <property type="entry name" value="TPP_enzyme_M"/>
    <property type="match status" value="1"/>
</dbReference>
<dbReference type="Proteomes" id="UP001472866">
    <property type="component" value="Chromosome 10"/>
</dbReference>
<feature type="domain" description="Thiamine pyrophosphate enzyme TPP-binding" evidence="15">
    <location>
        <begin position="974"/>
        <end position="1119"/>
    </location>
</feature>
<dbReference type="PROSITE" id="PS00187">
    <property type="entry name" value="TPP_ENZYMES"/>
    <property type="match status" value="1"/>
</dbReference>
<organism evidence="18 19">
    <name type="scientific">Chloropicon roscoffensis</name>
    <dbReference type="NCBI Taxonomy" id="1461544"/>
    <lineage>
        <taxon>Eukaryota</taxon>
        <taxon>Viridiplantae</taxon>
        <taxon>Chlorophyta</taxon>
        <taxon>Chloropicophyceae</taxon>
        <taxon>Chloropicales</taxon>
        <taxon>Chloropicaceae</taxon>
        <taxon>Chloropicon</taxon>
    </lineage>
</organism>
<evidence type="ECO:0000256" key="1">
    <source>
        <dbReference type="ARBA" id="ARBA00001964"/>
    </source>
</evidence>
<protein>
    <recommendedName>
        <fullName evidence="11">2-hydroxyacyl-CoA lyase</fullName>
        <ecNumber evidence="11">4.1.2.63</ecNumber>
    </recommendedName>
</protein>
<dbReference type="InterPro" id="IPR042099">
    <property type="entry name" value="ANL_N_sf"/>
</dbReference>
<keyword evidence="8 18" id="KW-0456">Lyase</keyword>
<dbReference type="CDD" id="cd05926">
    <property type="entry name" value="FACL_fum10p_like"/>
    <property type="match status" value="1"/>
</dbReference>
<dbReference type="PROSITE" id="PS00455">
    <property type="entry name" value="AMP_BINDING"/>
    <property type="match status" value="1"/>
</dbReference>
<feature type="domain" description="Thiamine pyrophosphate enzyme N-terminal TPP-binding" evidence="16">
    <location>
        <begin position="568"/>
        <end position="682"/>
    </location>
</feature>
<dbReference type="NCBIfam" id="NF006721">
    <property type="entry name" value="PRK09259.1"/>
    <property type="match status" value="1"/>
</dbReference>
<dbReference type="Gene3D" id="3.40.50.1220">
    <property type="entry name" value="TPP-binding domain"/>
    <property type="match status" value="1"/>
</dbReference>
<dbReference type="EC" id="4.1.2.63" evidence="11"/>
<dbReference type="GO" id="GO:0030976">
    <property type="term" value="F:thiamine pyrophosphate binding"/>
    <property type="evidence" value="ECO:0007669"/>
    <property type="project" value="InterPro"/>
</dbReference>
<dbReference type="Pfam" id="PF02776">
    <property type="entry name" value="TPP_enzyme_N"/>
    <property type="match status" value="1"/>
</dbReference>
<keyword evidence="4" id="KW-0436">Ligase</keyword>
<feature type="domain" description="AMP-dependent synthetase/ligase" evidence="14">
    <location>
        <begin position="46"/>
        <end position="404"/>
    </location>
</feature>
<dbReference type="InterPro" id="IPR000873">
    <property type="entry name" value="AMP-dep_synth/lig_dom"/>
</dbReference>
<evidence type="ECO:0000256" key="8">
    <source>
        <dbReference type="ARBA" id="ARBA00023239"/>
    </source>
</evidence>
<keyword evidence="19" id="KW-1185">Reference proteome</keyword>
<dbReference type="Gene3D" id="3.40.50.970">
    <property type="match status" value="2"/>
</dbReference>
<reference evidence="18 19" key="1">
    <citation type="submission" date="2024-03" db="EMBL/GenBank/DDBJ databases">
        <title>Complete genome sequence of the green alga Chloropicon roscoffensis RCC1871.</title>
        <authorList>
            <person name="Lemieux C."/>
            <person name="Pombert J.-F."/>
            <person name="Otis C."/>
            <person name="Turmel M."/>
        </authorList>
    </citation>
    <scope>NUCLEOTIDE SEQUENCE [LARGE SCALE GENOMIC DNA]</scope>
    <source>
        <strain evidence="18 19">RCC1871</strain>
    </source>
</reference>
<dbReference type="Pfam" id="PF02775">
    <property type="entry name" value="TPP_enzyme_C"/>
    <property type="match status" value="1"/>
</dbReference>
<dbReference type="GO" id="GO:0001561">
    <property type="term" value="P:fatty acid alpha-oxidation"/>
    <property type="evidence" value="ECO:0007669"/>
    <property type="project" value="TreeGrafter"/>
</dbReference>
<evidence type="ECO:0000313" key="18">
    <source>
        <dbReference type="EMBL" id="WZN64843.1"/>
    </source>
</evidence>
<evidence type="ECO:0000256" key="9">
    <source>
        <dbReference type="ARBA" id="ARBA00044451"/>
    </source>
</evidence>
<keyword evidence="5" id="KW-0479">Metal-binding</keyword>
<comment type="catalytic activity">
    <reaction evidence="10">
        <text>an (R)-2-hydroxy-long-chain-fatty acyl-CoA = a long-chain fatty aldehyde + formyl-CoA</text>
        <dbReference type="Rhea" id="RHEA:67444"/>
        <dbReference type="ChEBI" id="CHEBI:17176"/>
        <dbReference type="ChEBI" id="CHEBI:57376"/>
        <dbReference type="ChEBI" id="CHEBI:170012"/>
        <dbReference type="EC" id="4.1.2.63"/>
    </reaction>
    <physiologicalReaction direction="left-to-right" evidence="10">
        <dbReference type="Rhea" id="RHEA:67445"/>
    </physiologicalReaction>
</comment>
<comment type="cofactor">
    <cofactor evidence="1">
        <name>thiamine diphosphate</name>
        <dbReference type="ChEBI" id="CHEBI:58937"/>
    </cofactor>
</comment>
<dbReference type="InterPro" id="IPR012001">
    <property type="entry name" value="Thiamin_PyroP_enz_TPP-bd_dom"/>
</dbReference>
<evidence type="ECO:0000256" key="5">
    <source>
        <dbReference type="ARBA" id="ARBA00022723"/>
    </source>
</evidence>
<dbReference type="InterPro" id="IPR045025">
    <property type="entry name" value="HACL1-like"/>
</dbReference>
<name>A0AAX4PFX9_9CHLO</name>
<dbReference type="SUPFAM" id="SSF52467">
    <property type="entry name" value="DHS-like NAD/FAD-binding domain"/>
    <property type="match status" value="1"/>
</dbReference>
<dbReference type="SUPFAM" id="SSF56801">
    <property type="entry name" value="Acetyl-CoA synthetase-like"/>
    <property type="match status" value="1"/>
</dbReference>
<dbReference type="InterPro" id="IPR011766">
    <property type="entry name" value="TPP_enzyme_TPP-bd"/>
</dbReference>
<dbReference type="InterPro" id="IPR029061">
    <property type="entry name" value="THDP-binding"/>
</dbReference>
<dbReference type="Gene3D" id="3.30.300.30">
    <property type="match status" value="1"/>
</dbReference>
<feature type="region of interest" description="Disordered" evidence="12">
    <location>
        <begin position="545"/>
        <end position="564"/>
    </location>
</feature>
<feature type="domain" description="Thiamine pyrophosphate enzyme central" evidence="13">
    <location>
        <begin position="762"/>
        <end position="894"/>
    </location>
</feature>
<evidence type="ECO:0000256" key="12">
    <source>
        <dbReference type="SAM" id="MobiDB-lite"/>
    </source>
</evidence>
<sequence length="1141" mass="121226">MAARTLAQAILLSEAEKREGSATGAVCLQQGLPKQETKDESERLKPVTFGHLSEALVRLAGVLRSPMSGAPALSPGSVAAIVMPNSVAFAGAFIGTTVVRGVAAPLNPKYTKAEFAFYLEDQRASAVFLPRYGAPQAAIEAAGDLGIRCFQIDAVNDPEWGGILFTVWDVGAGDLLRPAAGASAFSDFPRPEDVALLLHTSGTTSRPKGVPLTHANICASIGNIRNTYEFGPKDVSLLVMPLFHVHGLMCGLLTALACRSQVVIPEGGAFSAQMFWKDAQHFRITWYTAVPTIHQVLLLRAAKDYPSQDPPPLRLIRSSSSSLAPAILARLEGTFKAPVVEAYAMTEACHQMTSNPLRGRRIPGSVGRGTGVDVAILDDKLRVLPPKKVGEVCIRGPNVTPGYLNNPKATEEAFAGGWFHTGDQGWLDEGGYLTLTGRLKELINRGGEKISPLEIDAAMISHQALAEAVAFGMPDEKYGEVVHAAVVAKQGMADKVTEASVIEHCRPRLASFKIPIKIHFLEVMPKTPTGKVQRRMVRAFVQEQAKRGGAGGGGGSDGPARGPAEDAKGFDVVARCLSCLGVKHMMGVVGIPVTQLASSAQCNGIRFLGFRNEQSAGYAASCLGYLTGRPAVLLTVSGPGVVHGLAGLANATANCWPMVMISGSVERKLVGKGGFQELDQCEVAGAHCKRVFRVRSLSQIGMALSSAIHESLSGRPGGVYVDIPADVLFKAAKGDDVDEAYLKGVAPVTQDVFRFAADEAKVAKAAALLLKARRPLVIVGKGGAYSRVERELAQFVDLTGMPCLPSPMAKGLVPDGHPLCVGAARSKAMREADVVLVLGTRLNWQWSFGEHPQWSSKAKFVVVDTLDSRRRPKHLVKMVDSYLYGDARMVLSQLTSALRRKKYSGEKLSGWTGGLQQEAQAKRGALAEKMAAQGEPMRFHEAFGAINGVLKELREAHSISPILVNEGANTMDIGRQCLEIADPRGRLDAGTMGTMGVGLGYAIAAALSDPKSPVLAVLGDSAFGFSMAEIETITRYSLNVIVVVMDNGGVYGGDRRSDGMKAMVKAAGFGSEPPTALSGSYDQLMRAFGGEGSLVKSREGLGSSLRRALMAGKPALINCKIDPLSGSESARMNHMNHRSKL</sequence>
<dbReference type="PANTHER" id="PTHR43710">
    <property type="entry name" value="2-HYDROXYACYL-COA LYASE"/>
    <property type="match status" value="1"/>
</dbReference>
<evidence type="ECO:0000256" key="4">
    <source>
        <dbReference type="ARBA" id="ARBA00022598"/>
    </source>
</evidence>
<dbReference type="Gene3D" id="3.40.50.12780">
    <property type="entry name" value="N-terminal domain of ligase-like"/>
    <property type="match status" value="1"/>
</dbReference>
<evidence type="ECO:0000259" key="14">
    <source>
        <dbReference type="Pfam" id="PF00501"/>
    </source>
</evidence>
<dbReference type="CDD" id="cd07035">
    <property type="entry name" value="TPP_PYR_POX_like"/>
    <property type="match status" value="1"/>
</dbReference>
<accession>A0AAX4PFX9</accession>
<comment type="similarity">
    <text evidence="3">Belongs to the TPP enzyme family.</text>
</comment>
<evidence type="ECO:0000256" key="7">
    <source>
        <dbReference type="ARBA" id="ARBA00023052"/>
    </source>
</evidence>
<keyword evidence="7" id="KW-0786">Thiamine pyrophosphate</keyword>
<keyword evidence="6" id="KW-0460">Magnesium</keyword>
<dbReference type="InterPro" id="IPR045851">
    <property type="entry name" value="AMP-bd_C_sf"/>
</dbReference>
<evidence type="ECO:0000259" key="16">
    <source>
        <dbReference type="Pfam" id="PF02776"/>
    </source>
</evidence>
<feature type="compositionally biased region" description="Gly residues" evidence="12">
    <location>
        <begin position="548"/>
        <end position="557"/>
    </location>
</feature>
<dbReference type="SUPFAM" id="SSF52518">
    <property type="entry name" value="Thiamin diphosphate-binding fold (THDP-binding)"/>
    <property type="match status" value="2"/>
</dbReference>
<evidence type="ECO:0000256" key="2">
    <source>
        <dbReference type="ARBA" id="ARBA00006432"/>
    </source>
</evidence>
<comment type="catalytic activity">
    <reaction evidence="9">
        <text>a 2-hydroxy-3-methyl fatty acyl-CoA = a 2-methyl-branched fatty aldehyde + formyl-CoA</text>
        <dbReference type="Rhea" id="RHEA:25375"/>
        <dbReference type="ChEBI" id="CHEBI:49188"/>
        <dbReference type="ChEBI" id="CHEBI:57376"/>
        <dbReference type="ChEBI" id="CHEBI:58783"/>
        <dbReference type="EC" id="4.1.2.63"/>
    </reaction>
    <physiologicalReaction direction="left-to-right" evidence="9">
        <dbReference type="Rhea" id="RHEA:25376"/>
    </physiologicalReaction>
</comment>
<dbReference type="InterPro" id="IPR025110">
    <property type="entry name" value="AMP-bd_C"/>
</dbReference>
<evidence type="ECO:0000259" key="17">
    <source>
        <dbReference type="Pfam" id="PF13193"/>
    </source>
</evidence>
<feature type="domain" description="AMP-binding enzyme C-terminal" evidence="17">
    <location>
        <begin position="454"/>
        <end position="531"/>
    </location>
</feature>
<proteinExistence type="inferred from homology"/>
<dbReference type="GO" id="GO:0000287">
    <property type="term" value="F:magnesium ion binding"/>
    <property type="evidence" value="ECO:0007669"/>
    <property type="project" value="InterPro"/>
</dbReference>
<dbReference type="AlphaFoldDB" id="A0AAX4PFX9"/>
<dbReference type="Pfam" id="PF00501">
    <property type="entry name" value="AMP-binding"/>
    <property type="match status" value="1"/>
</dbReference>
<dbReference type="GO" id="GO:0016874">
    <property type="term" value="F:ligase activity"/>
    <property type="evidence" value="ECO:0007669"/>
    <property type="project" value="UniProtKB-KW"/>
</dbReference>
<dbReference type="InterPro" id="IPR012000">
    <property type="entry name" value="Thiamin_PyroP_enz_cen_dom"/>
</dbReference>
<dbReference type="InterPro" id="IPR029035">
    <property type="entry name" value="DHS-like_NAD/FAD-binding_dom"/>
</dbReference>
<dbReference type="CDD" id="cd02004">
    <property type="entry name" value="TPP_BZL_OCoD_HPCL"/>
    <property type="match status" value="1"/>
</dbReference>
<dbReference type="InterPro" id="IPR020845">
    <property type="entry name" value="AMP-binding_CS"/>
</dbReference>
<dbReference type="InterPro" id="IPR000399">
    <property type="entry name" value="TPP-bd_CS"/>
</dbReference>
<evidence type="ECO:0000259" key="15">
    <source>
        <dbReference type="Pfam" id="PF02775"/>
    </source>
</evidence>
<dbReference type="InterPro" id="IPR045310">
    <property type="entry name" value="Pcs60-like"/>
</dbReference>
<dbReference type="EMBL" id="CP151510">
    <property type="protein sequence ID" value="WZN64843.1"/>
    <property type="molecule type" value="Genomic_DNA"/>
</dbReference>
<evidence type="ECO:0000256" key="11">
    <source>
        <dbReference type="ARBA" id="ARBA00044518"/>
    </source>
</evidence>